<dbReference type="Proteomes" id="UP000054695">
    <property type="component" value="Unassembled WGS sequence"/>
</dbReference>
<dbReference type="OrthoDB" id="5651512at2"/>
<proteinExistence type="predicted"/>
<accession>A0A0W0RSS9</accession>
<name>A0A0W0RSS9_LEGBO</name>
<gene>
    <name evidence="1" type="ORF">Lboz_1528</name>
</gene>
<reference evidence="1 2" key="1">
    <citation type="submission" date="2015-11" db="EMBL/GenBank/DDBJ databases">
        <title>Genomic analysis of 38 Legionella species identifies large and diverse effector repertoires.</title>
        <authorList>
            <person name="Burstein D."/>
            <person name="Amaro F."/>
            <person name="Zusman T."/>
            <person name="Lifshitz Z."/>
            <person name="Cohen O."/>
            <person name="Gilbert J.A."/>
            <person name="Pupko T."/>
            <person name="Shuman H.A."/>
            <person name="Segal G."/>
        </authorList>
    </citation>
    <scope>NUCLEOTIDE SEQUENCE [LARGE SCALE GENOMIC DNA]</scope>
    <source>
        <strain evidence="1 2">WIGA</strain>
    </source>
</reference>
<dbReference type="EMBL" id="LNXU01000017">
    <property type="protein sequence ID" value="KTC74088.1"/>
    <property type="molecule type" value="Genomic_DNA"/>
</dbReference>
<comment type="caution">
    <text evidence="1">The sequence shown here is derived from an EMBL/GenBank/DDBJ whole genome shotgun (WGS) entry which is preliminary data.</text>
</comment>
<evidence type="ECO:0000313" key="1">
    <source>
        <dbReference type="EMBL" id="KTC74088.1"/>
    </source>
</evidence>
<dbReference type="STRING" id="447.Lboz_1528"/>
<sequence>MQSKNEKLSPFSDVLSTSLYAARVVINISNASKHLFFPTPEESSISFTDRGQHEFKRRALTVAEDLDAISFQK</sequence>
<dbReference type="RefSeq" id="WP_058459178.1">
    <property type="nucleotide sequence ID" value="NZ_CAAAIY010000001.1"/>
</dbReference>
<organism evidence="1 2">
    <name type="scientific">Legionella bozemanae</name>
    <name type="common">Fluoribacter bozemanae</name>
    <dbReference type="NCBI Taxonomy" id="447"/>
    <lineage>
        <taxon>Bacteria</taxon>
        <taxon>Pseudomonadati</taxon>
        <taxon>Pseudomonadota</taxon>
        <taxon>Gammaproteobacteria</taxon>
        <taxon>Legionellales</taxon>
        <taxon>Legionellaceae</taxon>
        <taxon>Legionella</taxon>
    </lineage>
</organism>
<protein>
    <submittedName>
        <fullName evidence="1">Uncharacterized protein</fullName>
    </submittedName>
</protein>
<evidence type="ECO:0000313" key="2">
    <source>
        <dbReference type="Proteomes" id="UP000054695"/>
    </source>
</evidence>
<dbReference type="AlphaFoldDB" id="A0A0W0RSS9"/>
<keyword evidence="2" id="KW-1185">Reference proteome</keyword>
<dbReference type="PATRIC" id="fig|447.4.peg.1631"/>